<gene>
    <name evidence="14" type="primary">106061531</name>
</gene>
<dbReference type="InterPro" id="IPR017850">
    <property type="entry name" value="Alkaline_phosphatase_core_sf"/>
</dbReference>
<comment type="pathway">
    <text evidence="2 12">Glycolipid biosynthesis; glycosylphosphatidylinositol-anchor biosynthesis.</text>
</comment>
<feature type="transmembrane region" description="Helical" evidence="12">
    <location>
        <begin position="444"/>
        <end position="467"/>
    </location>
</feature>
<evidence type="ECO:0000313" key="14">
    <source>
        <dbReference type="EnsemblMetazoa" id="BGLB005425-PB"/>
    </source>
</evidence>
<feature type="transmembrane region" description="Helical" evidence="12">
    <location>
        <begin position="595"/>
        <end position="617"/>
    </location>
</feature>
<dbReference type="PANTHER" id="PTHR12250:SF0">
    <property type="entry name" value="GPI ETHANOLAMINE PHOSPHATE TRANSFERASE 1"/>
    <property type="match status" value="1"/>
</dbReference>
<dbReference type="VEuPathDB" id="VectorBase:BGLB005425"/>
<evidence type="ECO:0000256" key="1">
    <source>
        <dbReference type="ARBA" id="ARBA00004477"/>
    </source>
</evidence>
<feature type="transmembrane region" description="Helical" evidence="12">
    <location>
        <begin position="543"/>
        <end position="563"/>
    </location>
</feature>
<dbReference type="CDD" id="cd16020">
    <property type="entry name" value="GPI_EPT_1"/>
    <property type="match status" value="1"/>
</dbReference>
<evidence type="ECO:0000256" key="4">
    <source>
        <dbReference type="ARBA" id="ARBA00020831"/>
    </source>
</evidence>
<evidence type="ECO:0000256" key="5">
    <source>
        <dbReference type="ARBA" id="ARBA00022502"/>
    </source>
</evidence>
<feature type="transmembrane region" description="Helical" evidence="12">
    <location>
        <begin position="624"/>
        <end position="643"/>
    </location>
</feature>
<feature type="transmembrane region" description="Helical" evidence="12">
    <location>
        <begin position="686"/>
        <end position="705"/>
    </location>
</feature>
<dbReference type="InterPro" id="IPR002591">
    <property type="entry name" value="Phosphodiest/P_Trfase"/>
</dbReference>
<evidence type="ECO:0000256" key="11">
    <source>
        <dbReference type="ARBA" id="ARBA00023180"/>
    </source>
</evidence>
<feature type="transmembrane region" description="Helical" evidence="12">
    <location>
        <begin position="6"/>
        <end position="26"/>
    </location>
</feature>
<name>A0A2C9JNS2_BIOGL</name>
<comment type="similarity">
    <text evidence="3 12">Belongs to the PIGG/PIGN/PIGO family. PIGN subfamily.</text>
</comment>
<dbReference type="Proteomes" id="UP000076420">
    <property type="component" value="Unassembled WGS sequence"/>
</dbReference>
<dbReference type="OrthoDB" id="2748310at2759"/>
<dbReference type="SUPFAM" id="SSF53649">
    <property type="entry name" value="Alkaline phosphatase-like"/>
    <property type="match status" value="1"/>
</dbReference>
<comment type="subcellular location">
    <subcellularLocation>
        <location evidence="1 12">Endoplasmic reticulum membrane</location>
        <topology evidence="1 12">Multi-pass membrane protein</topology>
    </subcellularLocation>
</comment>
<dbReference type="EnsemblMetazoa" id="BGLB005425-RB">
    <property type="protein sequence ID" value="BGLB005425-PB"/>
    <property type="gene ID" value="BGLB005425"/>
</dbReference>
<feature type="transmembrane region" description="Helical" evidence="12">
    <location>
        <begin position="868"/>
        <end position="887"/>
    </location>
</feature>
<dbReference type="GO" id="GO:0006506">
    <property type="term" value="P:GPI anchor biosynthetic process"/>
    <property type="evidence" value="ECO:0007669"/>
    <property type="project" value="UniProtKB-UniPathway"/>
</dbReference>
<dbReference type="GO" id="GO:0005789">
    <property type="term" value="C:endoplasmic reticulum membrane"/>
    <property type="evidence" value="ECO:0007669"/>
    <property type="project" value="UniProtKB-SubCell"/>
</dbReference>
<keyword evidence="8 12" id="KW-0256">Endoplasmic reticulum</keyword>
<keyword evidence="9 12" id="KW-1133">Transmembrane helix</keyword>
<dbReference type="AlphaFoldDB" id="A0A2C9JNS2"/>
<evidence type="ECO:0000256" key="10">
    <source>
        <dbReference type="ARBA" id="ARBA00023136"/>
    </source>
</evidence>
<feature type="transmembrane region" description="Helical" evidence="12">
    <location>
        <begin position="725"/>
        <end position="748"/>
    </location>
</feature>
<dbReference type="RefSeq" id="XP_013075151.2">
    <property type="nucleotide sequence ID" value="XM_013219697.2"/>
</dbReference>
<dbReference type="Gene3D" id="3.40.720.10">
    <property type="entry name" value="Alkaline Phosphatase, subunit A"/>
    <property type="match status" value="1"/>
</dbReference>
<dbReference type="Pfam" id="PF04987">
    <property type="entry name" value="PigN"/>
    <property type="match status" value="1"/>
</dbReference>
<feature type="transmembrane region" description="Helical" evidence="12">
    <location>
        <begin position="655"/>
        <end position="674"/>
    </location>
</feature>
<dbReference type="InterPro" id="IPR017852">
    <property type="entry name" value="GPI_EtnP_transferase_1_C"/>
</dbReference>
<reference evidence="14" key="1">
    <citation type="submission" date="2020-05" db="UniProtKB">
        <authorList>
            <consortium name="EnsemblMetazoa"/>
        </authorList>
    </citation>
    <scope>IDENTIFICATION</scope>
    <source>
        <strain evidence="14">BB02</strain>
    </source>
</reference>
<evidence type="ECO:0000256" key="6">
    <source>
        <dbReference type="ARBA" id="ARBA00022679"/>
    </source>
</evidence>
<evidence type="ECO:0000256" key="9">
    <source>
        <dbReference type="ARBA" id="ARBA00022989"/>
    </source>
</evidence>
<feature type="transmembrane region" description="Helical" evidence="12">
    <location>
        <begin position="833"/>
        <end position="856"/>
    </location>
</feature>
<evidence type="ECO:0000256" key="3">
    <source>
        <dbReference type="ARBA" id="ARBA00008400"/>
    </source>
</evidence>
<dbReference type="UniPathway" id="UPA00196"/>
<keyword evidence="7 12" id="KW-0812">Transmembrane</keyword>
<dbReference type="VEuPathDB" id="VectorBase:BGLAX_026415"/>
<evidence type="ECO:0000313" key="15">
    <source>
        <dbReference type="Proteomes" id="UP000076420"/>
    </source>
</evidence>
<dbReference type="InterPro" id="IPR037671">
    <property type="entry name" value="PIGN_N"/>
</dbReference>
<dbReference type="FunFam" id="3.40.720.10:FF:000015">
    <property type="entry name" value="GPI ethanolamine phosphate transferase 1"/>
    <property type="match status" value="1"/>
</dbReference>
<evidence type="ECO:0000259" key="13">
    <source>
        <dbReference type="Pfam" id="PF04987"/>
    </source>
</evidence>
<feature type="transmembrane region" description="Helical" evidence="12">
    <location>
        <begin position="907"/>
        <end position="932"/>
    </location>
</feature>
<dbReference type="Pfam" id="PF01663">
    <property type="entry name" value="Phosphodiest"/>
    <property type="match status" value="1"/>
</dbReference>
<protein>
    <recommendedName>
        <fullName evidence="4 12">GPI ethanolamine phosphate transferase 1</fullName>
        <ecNumber evidence="12">2.-.-.-</ecNumber>
    </recommendedName>
</protein>
<evidence type="ECO:0000256" key="7">
    <source>
        <dbReference type="ARBA" id="ARBA00022692"/>
    </source>
</evidence>
<feature type="transmembrane region" description="Helical" evidence="12">
    <location>
        <begin position="795"/>
        <end position="813"/>
    </location>
</feature>
<keyword evidence="10 12" id="KW-0472">Membrane</keyword>
<evidence type="ECO:0000256" key="12">
    <source>
        <dbReference type="RuleBase" id="RU367138"/>
    </source>
</evidence>
<feature type="transmembrane region" description="Helical" evidence="12">
    <location>
        <begin position="570"/>
        <end position="589"/>
    </location>
</feature>
<evidence type="ECO:0000256" key="8">
    <source>
        <dbReference type="ARBA" id="ARBA00022824"/>
    </source>
</evidence>
<feature type="domain" description="GPI ethanolamine phosphate transferase 1 C-terminal" evidence="13">
    <location>
        <begin position="433"/>
        <end position="892"/>
    </location>
</feature>
<dbReference type="EC" id="2.-.-.-" evidence="12"/>
<dbReference type="PANTHER" id="PTHR12250">
    <property type="entry name" value="PHOSPHATIDYLINOSITOL GLYCAN, CLASS N"/>
    <property type="match status" value="1"/>
</dbReference>
<dbReference type="InterPro" id="IPR007070">
    <property type="entry name" value="GPI_EtnP_transferase_1"/>
</dbReference>
<comment type="function">
    <text evidence="12">Ethanolamine phosphate transferase involved in glycosylphosphatidylinositol-anchor biosynthesis. Transfers ethanolamine phosphate to the first alpha-1,4-linked mannose of the glycosylphosphatidylinositol precursor of GPI-anchor.</text>
</comment>
<dbReference type="GO" id="GO:0051377">
    <property type="term" value="F:mannose-ethanolamine phosphotransferase activity"/>
    <property type="evidence" value="ECO:0007669"/>
    <property type="project" value="UniProtKB-UniRule"/>
</dbReference>
<evidence type="ECO:0000256" key="2">
    <source>
        <dbReference type="ARBA" id="ARBA00004687"/>
    </source>
</evidence>
<proteinExistence type="inferred from homology"/>
<keyword evidence="5 12" id="KW-0337">GPI-anchor biosynthesis</keyword>
<keyword evidence="6 12" id="KW-0808">Transferase</keyword>
<keyword evidence="11" id="KW-0325">Glycoprotein</keyword>
<sequence>MIIWQFIVLGVAVHVILFYSIFDIYFKSPLVHGMTPVTTGVPAPSKRLVLFVADGLRADKFFELDISGNYRAPYLRNIIENSGAWGISHTRVPTESRPGHVAIIAGFYEDVSAIAKGWKENPVQFDSVFNESYHTWSWGSPDILPMFAKGASGDHVITNSYSSELEDFGGGDMSILDNWVFDNAEAFFTSASTNSTLHEMLQRDKVVFFFHLLGIDTHGHAHKPHSLAYSKNINLVDSEIQKMVSMIENFYGNDSLTSYVMTADHGMTDWGSHGAGQPHETLTPLVTWGAGIRKPILTSNCGAYGDKFCTAWNLESVKRNDVQQVDIAPLMSYLIGVPYPMNSIGILPIDLLSASEGDKATALLANAEQILAQFQVKMEQVKERTISVTFRPFLELVESEKLHTVRHIKHLIKNGQIEEAVKDTQRLIDTALRGLQYYQTYDRLFLGASIVLGFLGWMSYTFCILVFEYTNIGEDRVEMVERNKTFTVVFVALAIIITVLLYVQSLPFMCYTYCLLPVLLWYKFFQGWSVMTEAFQAAVENQLLRDIIVSMSFCAVGLEIVILSFYYRELLSLGLVALSAWPLVTYYWYGLWPASTATCIGWSVTCLLVAVFPILPVASKHTQYHLVLISGVLTVLIGFTLVFKYFTTVKHSLKYLWILQLTLISFSVLTVKLTSDSIIGGKGLPLACQFTSWFVLGVSIVLPMLSPTTLYHRLMSLILSMFSPYLLLSITYEGLFLMSLISLLYFWLQMEFEALDSSGRNVSENVDFREGGLVTDDLESPTFSRYLELADLRRAFFFVFYMIVAFFGTGNIASINSFDPSTVYCFLTVFHPFVMGALMFFKILIPFLIVTCAFRAVHVLTRAPLRSLFLLVFIMSDFMGLHFFFLVKDYGSWLDIGTTISHYVIVMLLNIFMLVLTGISHGLTCWSLMWLIKGDKQS</sequence>
<accession>A0A2C9JNS2</accession>
<organism evidence="14 15">
    <name type="scientific">Biomphalaria glabrata</name>
    <name type="common">Bloodfluke planorb</name>
    <name type="synonym">Freshwater snail</name>
    <dbReference type="NCBI Taxonomy" id="6526"/>
    <lineage>
        <taxon>Eukaryota</taxon>
        <taxon>Metazoa</taxon>
        <taxon>Spiralia</taxon>
        <taxon>Lophotrochozoa</taxon>
        <taxon>Mollusca</taxon>
        <taxon>Gastropoda</taxon>
        <taxon>Heterobranchia</taxon>
        <taxon>Euthyneura</taxon>
        <taxon>Panpulmonata</taxon>
        <taxon>Hygrophila</taxon>
        <taxon>Lymnaeoidea</taxon>
        <taxon>Planorbidae</taxon>
        <taxon>Biomphalaria</taxon>
    </lineage>
</organism>
<feature type="transmembrane region" description="Helical" evidence="12">
    <location>
        <begin position="487"/>
        <end position="503"/>
    </location>
</feature>